<gene>
    <name evidence="1" type="ORF">DCC81_25125</name>
</gene>
<comment type="caution">
    <text evidence="1">The sequence shown here is derived from an EMBL/GenBank/DDBJ whole genome shotgun (WGS) entry which is preliminary data.</text>
</comment>
<proteinExistence type="predicted"/>
<dbReference type="AlphaFoldDB" id="A0A2T7BB81"/>
<sequence>MVQGAKARDLPKAINMAYYLVYERNYQTGSVKVRSYALKKYNDDTWMLQDDLLQKIGFRDYFHNGGFGTLLGAYRAKQDALDVIDHIRANAPSANIDSSFLPINSDGAIQPAGADKDFWNN</sequence>
<accession>A0A2T7BB81</accession>
<dbReference type="EMBL" id="QCYK01000005">
    <property type="protein sequence ID" value="PUZ21294.1"/>
    <property type="molecule type" value="Genomic_DNA"/>
</dbReference>
<keyword evidence="2" id="KW-1185">Reference proteome</keyword>
<dbReference type="Proteomes" id="UP000244450">
    <property type="component" value="Unassembled WGS sequence"/>
</dbReference>
<reference evidence="1 2" key="1">
    <citation type="submission" date="2018-04" db="EMBL/GenBank/DDBJ databases">
        <title>Chitinophaga fuyangensis sp. nov., isolated from soil in a chemical factory.</title>
        <authorList>
            <person name="Chen K."/>
        </authorList>
    </citation>
    <scope>NUCLEOTIDE SEQUENCE [LARGE SCALE GENOMIC DNA]</scope>
    <source>
        <strain evidence="1 2">LY-1</strain>
    </source>
</reference>
<evidence type="ECO:0000313" key="1">
    <source>
        <dbReference type="EMBL" id="PUZ21294.1"/>
    </source>
</evidence>
<organism evidence="1 2">
    <name type="scientific">Chitinophaga parva</name>
    <dbReference type="NCBI Taxonomy" id="2169414"/>
    <lineage>
        <taxon>Bacteria</taxon>
        <taxon>Pseudomonadati</taxon>
        <taxon>Bacteroidota</taxon>
        <taxon>Chitinophagia</taxon>
        <taxon>Chitinophagales</taxon>
        <taxon>Chitinophagaceae</taxon>
        <taxon>Chitinophaga</taxon>
    </lineage>
</organism>
<protein>
    <submittedName>
        <fullName evidence="1">Uncharacterized protein</fullName>
    </submittedName>
</protein>
<name>A0A2T7BB81_9BACT</name>
<evidence type="ECO:0000313" key="2">
    <source>
        <dbReference type="Proteomes" id="UP000244450"/>
    </source>
</evidence>
<dbReference type="RefSeq" id="WP_108689528.1">
    <property type="nucleotide sequence ID" value="NZ_QCYK01000005.1"/>
</dbReference>